<dbReference type="Proteomes" id="UP000563601">
    <property type="component" value="Unassembled WGS sequence"/>
</dbReference>
<dbReference type="Proteomes" id="UP000464675">
    <property type="component" value="Chromosome"/>
</dbReference>
<dbReference type="OrthoDB" id="5739344at2"/>
<protein>
    <recommendedName>
        <fullName evidence="7">DUF2946 domain-containing protein</fullName>
    </recommendedName>
</protein>
<evidence type="ECO:0000256" key="2">
    <source>
        <dbReference type="SAM" id="SignalP"/>
    </source>
</evidence>
<dbReference type="EMBL" id="JACHHR010000002">
    <property type="protein sequence ID" value="MBB5211702.1"/>
    <property type="molecule type" value="Genomic_DNA"/>
</dbReference>
<dbReference type="RefSeq" id="WP_161856908.1">
    <property type="nucleotide sequence ID" value="NZ_CP047491.1"/>
</dbReference>
<organism evidence="3 6">
    <name type="scientific">Microbulbifer hydrolyticus</name>
    <dbReference type="NCBI Taxonomy" id="48074"/>
    <lineage>
        <taxon>Bacteria</taxon>
        <taxon>Pseudomonadati</taxon>
        <taxon>Pseudomonadota</taxon>
        <taxon>Gammaproteobacteria</taxon>
        <taxon>Cellvibrionales</taxon>
        <taxon>Microbulbiferaceae</taxon>
        <taxon>Microbulbifer</taxon>
    </lineage>
</organism>
<evidence type="ECO:0000313" key="3">
    <source>
        <dbReference type="EMBL" id="MBB5211702.1"/>
    </source>
</evidence>
<proteinExistence type="predicted"/>
<gene>
    <name evidence="4" type="ORF">GTQ55_00305</name>
    <name evidence="3" type="ORF">HNQ53_001920</name>
</gene>
<keyword evidence="2" id="KW-0732">Signal</keyword>
<feature type="region of interest" description="Disordered" evidence="1">
    <location>
        <begin position="102"/>
        <end position="122"/>
    </location>
</feature>
<dbReference type="AlphaFoldDB" id="A0A6P1T8H0"/>
<evidence type="ECO:0000313" key="4">
    <source>
        <dbReference type="EMBL" id="QHQ37569.1"/>
    </source>
</evidence>
<reference evidence="4 5" key="1">
    <citation type="submission" date="2020-01" db="EMBL/GenBank/DDBJ databases">
        <title>The possibility of degradation of plastic by Microbulbifer hydrolyticus IRE-31.</title>
        <authorList>
            <person name="Liu L."/>
        </authorList>
    </citation>
    <scope>NUCLEOTIDE SEQUENCE [LARGE SCALE GENOMIC DNA]</scope>
    <source>
        <strain evidence="4 5">IRE-31</strain>
    </source>
</reference>
<accession>A0A6P1T8H0</accession>
<dbReference type="EMBL" id="CP047491">
    <property type="protein sequence ID" value="QHQ37569.1"/>
    <property type="molecule type" value="Genomic_DNA"/>
</dbReference>
<evidence type="ECO:0008006" key="7">
    <source>
        <dbReference type="Google" id="ProtNLM"/>
    </source>
</evidence>
<evidence type="ECO:0000313" key="5">
    <source>
        <dbReference type="Proteomes" id="UP000464675"/>
    </source>
</evidence>
<feature type="chain" id="PRO_5044645509" description="DUF2946 domain-containing protein" evidence="2">
    <location>
        <begin position="22"/>
        <end position="122"/>
    </location>
</feature>
<sequence>MRALILTLMLLCFAAQSLALAVGPACDPGADASGHASMSMAMEAGTHAEADHSNMPCCEDSADTAHQDLCQLTCSVGGCGSMALVAQDWQVIALPATPPFQPISPSPLTASQRNLLRPPIGA</sequence>
<evidence type="ECO:0000256" key="1">
    <source>
        <dbReference type="SAM" id="MobiDB-lite"/>
    </source>
</evidence>
<feature type="signal peptide" evidence="2">
    <location>
        <begin position="1"/>
        <end position="21"/>
    </location>
</feature>
<keyword evidence="5" id="KW-1185">Reference proteome</keyword>
<name>A0A6P1T8H0_9GAMM</name>
<evidence type="ECO:0000313" key="6">
    <source>
        <dbReference type="Proteomes" id="UP000563601"/>
    </source>
</evidence>
<reference evidence="3 6" key="2">
    <citation type="submission" date="2020-08" db="EMBL/GenBank/DDBJ databases">
        <title>Genomic Encyclopedia of Type Strains, Phase IV (KMG-IV): sequencing the most valuable type-strain genomes for metagenomic binning, comparative biology and taxonomic classification.</title>
        <authorList>
            <person name="Goeker M."/>
        </authorList>
    </citation>
    <scope>NUCLEOTIDE SEQUENCE [LARGE SCALE GENOMIC DNA]</scope>
    <source>
        <strain evidence="3 6">DSM 11525</strain>
    </source>
</reference>